<dbReference type="InterPro" id="IPR035906">
    <property type="entry name" value="MetI-like_sf"/>
</dbReference>
<accession>A0A9D2RF99</accession>
<feature type="transmembrane region" description="Helical" evidence="7">
    <location>
        <begin position="211"/>
        <end position="230"/>
    </location>
</feature>
<dbReference type="CDD" id="cd06261">
    <property type="entry name" value="TM_PBP2"/>
    <property type="match status" value="1"/>
</dbReference>
<keyword evidence="6 7" id="KW-0472">Membrane</keyword>
<evidence type="ECO:0000256" key="5">
    <source>
        <dbReference type="ARBA" id="ARBA00022989"/>
    </source>
</evidence>
<organism evidence="9 10">
    <name type="scientific">Candidatus Mediterraneibacter quadrami</name>
    <dbReference type="NCBI Taxonomy" id="2838684"/>
    <lineage>
        <taxon>Bacteria</taxon>
        <taxon>Bacillati</taxon>
        <taxon>Bacillota</taxon>
        <taxon>Clostridia</taxon>
        <taxon>Lachnospirales</taxon>
        <taxon>Lachnospiraceae</taxon>
        <taxon>Mediterraneibacter</taxon>
    </lineage>
</organism>
<evidence type="ECO:0000256" key="3">
    <source>
        <dbReference type="ARBA" id="ARBA00022475"/>
    </source>
</evidence>
<comment type="similarity">
    <text evidence="7">Belongs to the binding-protein-dependent transport system permease family.</text>
</comment>
<sequence>MDKKKVYSFWFLMPALIIFTVFFLIPTVSSLYFSMTVWDINGARFCGLDNFKMFFQEDSLSIGIRNTMIYAVLTSVLKLIPAFFLAVLLTSRIKTKNILRSVLFFPSLLSLIAIGIMFKAMLHPSKGIINQALSVIGLGGTDWLGNTKTALGTVIVVSLWEGLCIATMMFIAGIQAIDANYYEAADIDGASWWQKLRYITMPLTKSARNSIIILAFIDGVRSFELIWAMTGGGPGFATDVLSSIVYKQYAAGYYGLSTAGNVIMLILISCLAYPLQSWLLKREEESM</sequence>
<dbReference type="Gene3D" id="1.10.3720.10">
    <property type="entry name" value="MetI-like"/>
    <property type="match status" value="1"/>
</dbReference>
<dbReference type="InterPro" id="IPR000515">
    <property type="entry name" value="MetI-like"/>
</dbReference>
<feature type="transmembrane region" description="Helical" evidence="7">
    <location>
        <begin position="250"/>
        <end position="273"/>
    </location>
</feature>
<evidence type="ECO:0000256" key="6">
    <source>
        <dbReference type="ARBA" id="ARBA00023136"/>
    </source>
</evidence>
<reference evidence="9" key="2">
    <citation type="submission" date="2021-04" db="EMBL/GenBank/DDBJ databases">
        <authorList>
            <person name="Gilroy R."/>
        </authorList>
    </citation>
    <scope>NUCLEOTIDE SEQUENCE</scope>
    <source>
        <strain evidence="9">ChiBcec15-3976</strain>
    </source>
</reference>
<reference evidence="9" key="1">
    <citation type="journal article" date="2021" name="PeerJ">
        <title>Extensive microbial diversity within the chicken gut microbiome revealed by metagenomics and culture.</title>
        <authorList>
            <person name="Gilroy R."/>
            <person name="Ravi A."/>
            <person name="Getino M."/>
            <person name="Pursley I."/>
            <person name="Horton D.L."/>
            <person name="Alikhan N.F."/>
            <person name="Baker D."/>
            <person name="Gharbi K."/>
            <person name="Hall N."/>
            <person name="Watson M."/>
            <person name="Adriaenssens E.M."/>
            <person name="Foster-Nyarko E."/>
            <person name="Jarju S."/>
            <person name="Secka A."/>
            <person name="Antonio M."/>
            <person name="Oren A."/>
            <person name="Chaudhuri R.R."/>
            <person name="La Ragione R."/>
            <person name="Hildebrand F."/>
            <person name="Pallen M.J."/>
        </authorList>
    </citation>
    <scope>NUCLEOTIDE SEQUENCE</scope>
    <source>
        <strain evidence="9">ChiBcec15-3976</strain>
    </source>
</reference>
<proteinExistence type="inferred from homology"/>
<evidence type="ECO:0000313" key="10">
    <source>
        <dbReference type="Proteomes" id="UP000823909"/>
    </source>
</evidence>
<feature type="transmembrane region" description="Helical" evidence="7">
    <location>
        <begin position="68"/>
        <end position="90"/>
    </location>
</feature>
<dbReference type="Proteomes" id="UP000823909">
    <property type="component" value="Unassembled WGS sequence"/>
</dbReference>
<evidence type="ECO:0000259" key="8">
    <source>
        <dbReference type="PROSITE" id="PS50928"/>
    </source>
</evidence>
<protein>
    <submittedName>
        <fullName evidence="9">Sugar ABC transporter permease</fullName>
    </submittedName>
</protein>
<keyword evidence="3" id="KW-1003">Cell membrane</keyword>
<evidence type="ECO:0000256" key="4">
    <source>
        <dbReference type="ARBA" id="ARBA00022692"/>
    </source>
</evidence>
<evidence type="ECO:0000256" key="7">
    <source>
        <dbReference type="RuleBase" id="RU363032"/>
    </source>
</evidence>
<name>A0A9D2RF99_9FIRM</name>
<feature type="domain" description="ABC transmembrane type-1" evidence="8">
    <location>
        <begin position="64"/>
        <end position="275"/>
    </location>
</feature>
<comment type="subcellular location">
    <subcellularLocation>
        <location evidence="1 7">Cell membrane</location>
        <topology evidence="1 7">Multi-pass membrane protein</topology>
    </subcellularLocation>
</comment>
<feature type="transmembrane region" description="Helical" evidence="7">
    <location>
        <begin position="150"/>
        <end position="172"/>
    </location>
</feature>
<dbReference type="PROSITE" id="PS50928">
    <property type="entry name" value="ABC_TM1"/>
    <property type="match status" value="1"/>
</dbReference>
<evidence type="ECO:0000256" key="1">
    <source>
        <dbReference type="ARBA" id="ARBA00004651"/>
    </source>
</evidence>
<evidence type="ECO:0000313" key="9">
    <source>
        <dbReference type="EMBL" id="HJD42899.1"/>
    </source>
</evidence>
<dbReference type="InterPro" id="IPR051393">
    <property type="entry name" value="ABC_transporter_permease"/>
</dbReference>
<feature type="transmembrane region" description="Helical" evidence="7">
    <location>
        <begin position="7"/>
        <end position="25"/>
    </location>
</feature>
<dbReference type="SUPFAM" id="SSF161098">
    <property type="entry name" value="MetI-like"/>
    <property type="match status" value="1"/>
</dbReference>
<dbReference type="PANTHER" id="PTHR30193:SF37">
    <property type="entry name" value="INNER MEMBRANE ABC TRANSPORTER PERMEASE PROTEIN YCJO"/>
    <property type="match status" value="1"/>
</dbReference>
<keyword evidence="2 7" id="KW-0813">Transport</keyword>
<dbReference type="AlphaFoldDB" id="A0A9D2RF99"/>
<dbReference type="GO" id="GO:0005886">
    <property type="term" value="C:plasma membrane"/>
    <property type="evidence" value="ECO:0007669"/>
    <property type="project" value="UniProtKB-SubCell"/>
</dbReference>
<keyword evidence="4 7" id="KW-0812">Transmembrane</keyword>
<dbReference type="GO" id="GO:0055085">
    <property type="term" value="P:transmembrane transport"/>
    <property type="evidence" value="ECO:0007669"/>
    <property type="project" value="InterPro"/>
</dbReference>
<dbReference type="EMBL" id="DWUU01000048">
    <property type="protein sequence ID" value="HJD42899.1"/>
    <property type="molecule type" value="Genomic_DNA"/>
</dbReference>
<keyword evidence="5 7" id="KW-1133">Transmembrane helix</keyword>
<dbReference type="PANTHER" id="PTHR30193">
    <property type="entry name" value="ABC TRANSPORTER PERMEASE PROTEIN"/>
    <property type="match status" value="1"/>
</dbReference>
<dbReference type="Pfam" id="PF00528">
    <property type="entry name" value="BPD_transp_1"/>
    <property type="match status" value="1"/>
</dbReference>
<evidence type="ECO:0000256" key="2">
    <source>
        <dbReference type="ARBA" id="ARBA00022448"/>
    </source>
</evidence>
<comment type="caution">
    <text evidence="9">The sequence shown here is derived from an EMBL/GenBank/DDBJ whole genome shotgun (WGS) entry which is preliminary data.</text>
</comment>
<feature type="transmembrane region" description="Helical" evidence="7">
    <location>
        <begin position="102"/>
        <end position="122"/>
    </location>
</feature>
<gene>
    <name evidence="9" type="ORF">H9910_07815</name>
</gene>